<dbReference type="GO" id="GO:0030964">
    <property type="term" value="C:NADH dehydrogenase complex"/>
    <property type="evidence" value="ECO:0007669"/>
    <property type="project" value="TreeGrafter"/>
</dbReference>
<protein>
    <submittedName>
        <fullName evidence="8">NADH-ubiquinone oxidoreductase subunit A</fullName>
        <ecNumber evidence="8">1.6.5.3</ecNumber>
    </submittedName>
</protein>
<evidence type="ECO:0000256" key="6">
    <source>
        <dbReference type="ARBA" id="ARBA00023136"/>
    </source>
</evidence>
<evidence type="ECO:0000256" key="5">
    <source>
        <dbReference type="ARBA" id="ARBA00022989"/>
    </source>
</evidence>
<dbReference type="EMBL" id="LN890280">
    <property type="protein sequence ID" value="CUR52592.1"/>
    <property type="molecule type" value="Genomic_DNA"/>
</dbReference>
<dbReference type="PANTHER" id="PTHR11058:SF9">
    <property type="entry name" value="NADH-UBIQUINONE OXIDOREDUCTASE CHAIN 3"/>
    <property type="match status" value="1"/>
</dbReference>
<evidence type="ECO:0000313" key="9">
    <source>
        <dbReference type="Proteomes" id="UP000196239"/>
    </source>
</evidence>
<dbReference type="EC" id="1.6.5.3" evidence="8"/>
<organism evidence="8 9">
    <name type="scientific">Nitrosotalea devaniterrae</name>
    <dbReference type="NCBI Taxonomy" id="1078905"/>
    <lineage>
        <taxon>Archaea</taxon>
        <taxon>Nitrososphaerota</taxon>
        <taxon>Nitrososphaeria</taxon>
        <taxon>Nitrosotaleales</taxon>
        <taxon>Nitrosotaleaceae</taxon>
        <taxon>Nitrosotalea</taxon>
    </lineage>
</organism>
<reference evidence="9" key="1">
    <citation type="submission" date="2015-10" db="EMBL/GenBank/DDBJ databases">
        <authorList>
            <person name="Lehtovirta-Morley L.E."/>
            <person name="Vieille C."/>
        </authorList>
    </citation>
    <scope>NUCLEOTIDE SEQUENCE [LARGE SCALE GENOMIC DNA]</scope>
</reference>
<feature type="transmembrane region" description="Helical" evidence="7">
    <location>
        <begin position="111"/>
        <end position="130"/>
    </location>
</feature>
<dbReference type="Gene3D" id="1.20.58.1610">
    <property type="entry name" value="NADH:ubiquinone/plastoquinone oxidoreductase, chain 3"/>
    <property type="match status" value="1"/>
</dbReference>
<feature type="transmembrane region" description="Helical" evidence="7">
    <location>
        <begin position="29"/>
        <end position="48"/>
    </location>
</feature>
<dbReference type="InterPro" id="IPR038430">
    <property type="entry name" value="NDAH_ubi_oxred_su3_sf"/>
</dbReference>
<dbReference type="InterPro" id="IPR000440">
    <property type="entry name" value="NADH_UbQ/plastoQ_OxRdtase_su3"/>
</dbReference>
<feature type="transmembrane region" description="Helical" evidence="7">
    <location>
        <begin position="79"/>
        <end position="99"/>
    </location>
</feature>
<keyword evidence="9" id="KW-1185">Reference proteome</keyword>
<evidence type="ECO:0000256" key="1">
    <source>
        <dbReference type="ARBA" id="ARBA00004370"/>
    </source>
</evidence>
<dbReference type="GO" id="GO:0016491">
    <property type="term" value="F:oxidoreductase activity"/>
    <property type="evidence" value="ECO:0007669"/>
    <property type="project" value="UniProtKB-KW"/>
</dbReference>
<evidence type="ECO:0000256" key="3">
    <source>
        <dbReference type="ARBA" id="ARBA00022448"/>
    </source>
</evidence>
<evidence type="ECO:0000313" key="8">
    <source>
        <dbReference type="EMBL" id="CUR52592.1"/>
    </source>
</evidence>
<accession>A0A128A5I8</accession>
<dbReference type="AlphaFoldDB" id="A0A128A5I8"/>
<keyword evidence="5 7" id="KW-1133">Transmembrane helix</keyword>
<evidence type="ECO:0000256" key="7">
    <source>
        <dbReference type="SAM" id="Phobius"/>
    </source>
</evidence>
<keyword evidence="4 7" id="KW-0812">Transmembrane</keyword>
<keyword evidence="8" id="KW-0830">Ubiquinone</keyword>
<dbReference type="Proteomes" id="UP000196239">
    <property type="component" value="Chromosome 1"/>
</dbReference>
<dbReference type="GO" id="GO:0008137">
    <property type="term" value="F:NADH dehydrogenase (ubiquinone) activity"/>
    <property type="evidence" value="ECO:0007669"/>
    <property type="project" value="InterPro"/>
</dbReference>
<keyword evidence="6 7" id="KW-0472">Membrane</keyword>
<proteinExistence type="inferred from homology"/>
<comment type="similarity">
    <text evidence="2">Belongs to the complex I subunit 3 family.</text>
</comment>
<dbReference type="Pfam" id="PF00507">
    <property type="entry name" value="Oxidored_q4"/>
    <property type="match status" value="1"/>
</dbReference>
<comment type="subcellular location">
    <subcellularLocation>
        <location evidence="1">Membrane</location>
    </subcellularLocation>
</comment>
<gene>
    <name evidence="8" type="primary">nuoA</name>
    <name evidence="8" type="ORF">NDEV_1830</name>
</gene>
<keyword evidence="8" id="KW-0560">Oxidoreductase</keyword>
<name>A0A128A5I8_9ARCH</name>
<dbReference type="KEGG" id="ndv:NDEV_1830"/>
<evidence type="ECO:0000256" key="4">
    <source>
        <dbReference type="ARBA" id="ARBA00022692"/>
    </source>
</evidence>
<sequence length="138" mass="15190">MHSFLYSPTGLLATLVGEAASSFSPILLLFTFAIVATGPTLILSRMIAPRKTPNPVKFLPMESGQVPQGEGRTHFMMQYYSFVLMFVVFDVASIFLYAWGSSILNLPKSATLPIIGFLAIIFAAFAFALYQAGRKDIW</sequence>
<evidence type="ECO:0000256" key="2">
    <source>
        <dbReference type="ARBA" id="ARBA00008472"/>
    </source>
</evidence>
<keyword evidence="3" id="KW-0813">Transport</keyword>
<dbReference type="PANTHER" id="PTHR11058">
    <property type="entry name" value="NADH-UBIQUINONE OXIDOREDUCTASE CHAIN 3"/>
    <property type="match status" value="1"/>
</dbReference>